<feature type="compositionally biased region" description="Basic and acidic residues" evidence="1">
    <location>
        <begin position="9"/>
        <end position="29"/>
    </location>
</feature>
<evidence type="ECO:0000313" key="2">
    <source>
        <dbReference type="EMBL" id="MEW9263946.1"/>
    </source>
</evidence>
<dbReference type="RefSeq" id="WP_367636550.1">
    <property type="nucleotide sequence ID" value="NZ_JBFNQN010000003.1"/>
</dbReference>
<dbReference type="EMBL" id="JBFNQN010000003">
    <property type="protein sequence ID" value="MEW9263946.1"/>
    <property type="molecule type" value="Genomic_DNA"/>
</dbReference>
<evidence type="ECO:0000256" key="1">
    <source>
        <dbReference type="SAM" id="MobiDB-lite"/>
    </source>
</evidence>
<feature type="region of interest" description="Disordered" evidence="1">
    <location>
        <begin position="1"/>
        <end position="29"/>
    </location>
</feature>
<protein>
    <submittedName>
        <fullName evidence="2">Uncharacterized protein</fullName>
    </submittedName>
</protein>
<comment type="caution">
    <text evidence="2">The sequence shown here is derived from an EMBL/GenBank/DDBJ whole genome shotgun (WGS) entry which is preliminary data.</text>
</comment>
<evidence type="ECO:0000313" key="3">
    <source>
        <dbReference type="Proteomes" id="UP001555826"/>
    </source>
</evidence>
<organism evidence="2 3">
    <name type="scientific">Kineococcus endophyticus</name>
    <dbReference type="NCBI Taxonomy" id="1181883"/>
    <lineage>
        <taxon>Bacteria</taxon>
        <taxon>Bacillati</taxon>
        <taxon>Actinomycetota</taxon>
        <taxon>Actinomycetes</taxon>
        <taxon>Kineosporiales</taxon>
        <taxon>Kineosporiaceae</taxon>
        <taxon>Kineococcus</taxon>
    </lineage>
</organism>
<sequence>MTVSGSQSGRDDEWQRQQEERARRESERRRLSPFRLTTEMCHHVCAAALVEYRSAPSRGSANGPGTYAYQGGLSELTDQLEDVGYLRDDVLNLPVFINEDLGRAMLFTSGDELTGTIVQGQAPSTKYPKGGVTHRLIQGNRRPGQDVLGSSVSFEALRPDHERRSEEISQLLEKLQVYVYLMHFDLQTMQIRHEISLPRPRQGDGYVKSWLERNLISAYPIGPEEIRGGETEINFPVDPL</sequence>
<proteinExistence type="predicted"/>
<keyword evidence="3" id="KW-1185">Reference proteome</keyword>
<accession>A0ABV3P2T3</accession>
<reference evidence="2 3" key="1">
    <citation type="submission" date="2024-07" db="EMBL/GenBank/DDBJ databases">
        <authorList>
            <person name="Thanompreechachai J."/>
            <person name="Duangmal K."/>
        </authorList>
    </citation>
    <scope>NUCLEOTIDE SEQUENCE [LARGE SCALE GENOMIC DNA]</scope>
    <source>
        <strain evidence="2 3">KCTC 19886</strain>
    </source>
</reference>
<dbReference type="Proteomes" id="UP001555826">
    <property type="component" value="Unassembled WGS sequence"/>
</dbReference>
<gene>
    <name evidence="2" type="ORF">AB1207_04230</name>
</gene>
<name>A0ABV3P2T3_9ACTN</name>